<sequence>MVGRPRLTGSIAIKAAAATKFGEIDDVHLGLLLEKQVRQLKAGDMAPVEEMLYLQARSLDVLYTQLLHRSMRCEHLPALQANMALALKAQAQCRTTLQALADIKNPRAVAFVRQANIAQQQQVNNGAPVARARTRVDQLEPAPNELLEDGTHEQQQRMVPGTQAAPARGDSTVDAVGAVHRAED</sequence>
<evidence type="ECO:0000256" key="1">
    <source>
        <dbReference type="SAM" id="MobiDB-lite"/>
    </source>
</evidence>
<dbReference type="AlphaFoldDB" id="A0A1J5R9U0"/>
<evidence type="ECO:0000313" key="2">
    <source>
        <dbReference type="EMBL" id="OIQ92114.1"/>
    </source>
</evidence>
<comment type="caution">
    <text evidence="2">The sequence shown here is derived from an EMBL/GenBank/DDBJ whole genome shotgun (WGS) entry which is preliminary data.</text>
</comment>
<protein>
    <submittedName>
        <fullName evidence="2">Uncharacterized protein</fullName>
    </submittedName>
</protein>
<accession>A0A1J5R9U0</accession>
<proteinExistence type="predicted"/>
<reference evidence="2" key="1">
    <citation type="submission" date="2016-10" db="EMBL/GenBank/DDBJ databases">
        <title>Sequence of Gallionella enrichment culture.</title>
        <authorList>
            <person name="Poehlein A."/>
            <person name="Muehling M."/>
            <person name="Daniel R."/>
        </authorList>
    </citation>
    <scope>NUCLEOTIDE SEQUENCE</scope>
</reference>
<name>A0A1J5R9U0_9ZZZZ</name>
<gene>
    <name evidence="2" type="ORF">GALL_259510</name>
</gene>
<feature type="region of interest" description="Disordered" evidence="1">
    <location>
        <begin position="141"/>
        <end position="171"/>
    </location>
</feature>
<dbReference type="EMBL" id="MLJW01000240">
    <property type="protein sequence ID" value="OIQ92114.1"/>
    <property type="molecule type" value="Genomic_DNA"/>
</dbReference>
<organism evidence="2">
    <name type="scientific">mine drainage metagenome</name>
    <dbReference type="NCBI Taxonomy" id="410659"/>
    <lineage>
        <taxon>unclassified sequences</taxon>
        <taxon>metagenomes</taxon>
        <taxon>ecological metagenomes</taxon>
    </lineage>
</organism>